<evidence type="ECO:0000313" key="3">
    <source>
        <dbReference type="Proteomes" id="UP000886520"/>
    </source>
</evidence>
<feature type="transmembrane region" description="Helical" evidence="1">
    <location>
        <begin position="171"/>
        <end position="199"/>
    </location>
</feature>
<gene>
    <name evidence="2" type="ORF">GOP47_0011299</name>
</gene>
<evidence type="ECO:0000256" key="1">
    <source>
        <dbReference type="SAM" id="Phobius"/>
    </source>
</evidence>
<feature type="transmembrane region" description="Helical" evidence="1">
    <location>
        <begin position="90"/>
        <end position="116"/>
    </location>
</feature>
<comment type="caution">
    <text evidence="2">The sequence shown here is derived from an EMBL/GenBank/DDBJ whole genome shotgun (WGS) entry which is preliminary data.</text>
</comment>
<feature type="transmembrane region" description="Helical" evidence="1">
    <location>
        <begin position="220"/>
        <end position="245"/>
    </location>
</feature>
<organism evidence="2 3">
    <name type="scientific">Adiantum capillus-veneris</name>
    <name type="common">Maidenhair fern</name>
    <dbReference type="NCBI Taxonomy" id="13818"/>
    <lineage>
        <taxon>Eukaryota</taxon>
        <taxon>Viridiplantae</taxon>
        <taxon>Streptophyta</taxon>
        <taxon>Embryophyta</taxon>
        <taxon>Tracheophyta</taxon>
        <taxon>Polypodiopsida</taxon>
        <taxon>Polypodiidae</taxon>
        <taxon>Polypodiales</taxon>
        <taxon>Pteridineae</taxon>
        <taxon>Pteridaceae</taxon>
        <taxon>Vittarioideae</taxon>
        <taxon>Adiantum</taxon>
    </lineage>
</organism>
<dbReference type="EMBL" id="JABFUD020000011">
    <property type="protein sequence ID" value="KAI5073286.1"/>
    <property type="molecule type" value="Genomic_DNA"/>
</dbReference>
<name>A0A9D4ZHQ6_ADICA</name>
<reference evidence="2" key="1">
    <citation type="submission" date="2021-01" db="EMBL/GenBank/DDBJ databases">
        <title>Adiantum capillus-veneris genome.</title>
        <authorList>
            <person name="Fang Y."/>
            <person name="Liao Q."/>
        </authorList>
    </citation>
    <scope>NUCLEOTIDE SEQUENCE</scope>
    <source>
        <strain evidence="2">H3</strain>
        <tissue evidence="2">Leaf</tissue>
    </source>
</reference>
<protein>
    <submittedName>
        <fullName evidence="2">Uncharacterized protein</fullName>
    </submittedName>
</protein>
<dbReference type="Proteomes" id="UP000886520">
    <property type="component" value="Chromosome 11"/>
</dbReference>
<dbReference type="PANTHER" id="PTHR33133">
    <property type="entry name" value="OS08G0107100 PROTEIN-RELATED"/>
    <property type="match status" value="1"/>
</dbReference>
<keyword evidence="1" id="KW-0812">Transmembrane</keyword>
<feature type="transmembrane region" description="Helical" evidence="1">
    <location>
        <begin position="26"/>
        <end position="48"/>
    </location>
</feature>
<dbReference type="OrthoDB" id="1908649at2759"/>
<feature type="transmembrane region" description="Helical" evidence="1">
    <location>
        <begin position="137"/>
        <end position="159"/>
    </location>
</feature>
<keyword evidence="1" id="KW-0472">Membrane</keyword>
<sequence length="282" mass="32060">MEREQLQHLRGILVESARILKQHRRLFFSLASTLILPLCFLLLAHHLVSGPLVHKIRHNEEFIEEHPGTSAAEHRQAEIAHEWASLLAFFIAYLLFVLAFSLLSTAATVYSVACIYTERPLSYTKVLGVVPTVWKRLLITFAWVFVMIAAYHGIAILTIHLTILSLVNVNMVLFIIILVLLILAFYSLHVYISCIWHLASVISVLEDSYGFFALRRSVDLIRVLVVLLTAVTLYGMLGQTVFYFACKSFHNEQIDWTALSEHLGAYMGEYVPLKSSIQMESL</sequence>
<accession>A0A9D4ZHQ6</accession>
<proteinExistence type="predicted"/>
<keyword evidence="3" id="KW-1185">Reference proteome</keyword>
<evidence type="ECO:0000313" key="2">
    <source>
        <dbReference type="EMBL" id="KAI5073286.1"/>
    </source>
</evidence>
<dbReference type="AlphaFoldDB" id="A0A9D4ZHQ6"/>
<keyword evidence="1" id="KW-1133">Transmembrane helix</keyword>
<dbReference type="PANTHER" id="PTHR33133:SF1">
    <property type="entry name" value="EXPRESSED PROTEIN-RELATED"/>
    <property type="match status" value="1"/>
</dbReference>